<proteinExistence type="predicted"/>
<evidence type="ECO:0000313" key="2">
    <source>
        <dbReference type="EMBL" id="RGM08694.1"/>
    </source>
</evidence>
<feature type="transmembrane region" description="Helical" evidence="1">
    <location>
        <begin position="6"/>
        <end position="23"/>
    </location>
</feature>
<feature type="transmembrane region" description="Helical" evidence="1">
    <location>
        <begin position="58"/>
        <end position="78"/>
    </location>
</feature>
<keyword evidence="1" id="KW-0812">Transmembrane</keyword>
<evidence type="ECO:0000313" key="3">
    <source>
        <dbReference type="Proteomes" id="UP000261257"/>
    </source>
</evidence>
<dbReference type="Proteomes" id="UP000261257">
    <property type="component" value="Unassembled WGS sequence"/>
</dbReference>
<keyword evidence="1" id="KW-0472">Membrane</keyword>
<dbReference type="RefSeq" id="WP_117620602.1">
    <property type="nucleotide sequence ID" value="NZ_QRQF01000001.1"/>
</dbReference>
<dbReference type="Pfam" id="PF04474">
    <property type="entry name" value="DUF554"/>
    <property type="match status" value="1"/>
</dbReference>
<dbReference type="InterPro" id="IPR007563">
    <property type="entry name" value="DUF554"/>
</dbReference>
<name>A0A3E4UH96_9FIRM</name>
<sequence length="228" mass="23612">MILNGALINGAAVLAGGLAGSALKKGIPERLDRTLTQGLGLCVVFVGISGALKGEQVIIAILSMVIGTLFGELINIDRQLTRAGYCLQSRLIRGSSDSTFAESFVSCTIFVCVGAMAIVGSLQSGLSGNHEILYAKSLIDFVSTMVMAAALGPGAALASVPVLLYEAALTLSTGAVSAFLTPPVVNEMTCVGSLIIMAIGFNMLKITDIKVANFLLAPFLPVLLCHFF</sequence>
<protein>
    <submittedName>
        <fullName evidence="2">DUF554 domain-containing protein</fullName>
    </submittedName>
</protein>
<organism evidence="2 3">
    <name type="scientific">Hungatella hathewayi</name>
    <dbReference type="NCBI Taxonomy" id="154046"/>
    <lineage>
        <taxon>Bacteria</taxon>
        <taxon>Bacillati</taxon>
        <taxon>Bacillota</taxon>
        <taxon>Clostridia</taxon>
        <taxon>Lachnospirales</taxon>
        <taxon>Lachnospiraceae</taxon>
        <taxon>Hungatella</taxon>
    </lineage>
</organism>
<feature type="transmembrane region" description="Helical" evidence="1">
    <location>
        <begin position="184"/>
        <end position="203"/>
    </location>
</feature>
<dbReference type="PANTHER" id="PTHR36111:SF2">
    <property type="entry name" value="INNER MEMBRANE PROTEIN"/>
    <property type="match status" value="1"/>
</dbReference>
<comment type="caution">
    <text evidence="2">The sequence shown here is derived from an EMBL/GenBank/DDBJ whole genome shotgun (WGS) entry which is preliminary data.</text>
</comment>
<dbReference type="PANTHER" id="PTHR36111">
    <property type="entry name" value="INNER MEMBRANE PROTEIN-RELATED"/>
    <property type="match status" value="1"/>
</dbReference>
<dbReference type="AlphaFoldDB" id="A0A3E4UH96"/>
<keyword evidence="1" id="KW-1133">Transmembrane helix</keyword>
<feature type="transmembrane region" description="Helical" evidence="1">
    <location>
        <begin position="141"/>
        <end position="164"/>
    </location>
</feature>
<reference evidence="2 3" key="1">
    <citation type="submission" date="2018-08" db="EMBL/GenBank/DDBJ databases">
        <title>A genome reference for cultivated species of the human gut microbiota.</title>
        <authorList>
            <person name="Zou Y."/>
            <person name="Xue W."/>
            <person name="Luo G."/>
        </authorList>
    </citation>
    <scope>NUCLEOTIDE SEQUENCE [LARGE SCALE GENOMIC DNA]</scope>
    <source>
        <strain evidence="2 3">TF05-11AC</strain>
    </source>
</reference>
<feature type="transmembrane region" description="Helical" evidence="1">
    <location>
        <begin position="99"/>
        <end position="121"/>
    </location>
</feature>
<evidence type="ECO:0000256" key="1">
    <source>
        <dbReference type="SAM" id="Phobius"/>
    </source>
</evidence>
<dbReference type="EMBL" id="QSSQ01000001">
    <property type="protein sequence ID" value="RGM08694.1"/>
    <property type="molecule type" value="Genomic_DNA"/>
</dbReference>
<accession>A0A3E4UH96</accession>
<gene>
    <name evidence="2" type="ORF">DXC39_01630</name>
</gene>
<feature type="transmembrane region" description="Helical" evidence="1">
    <location>
        <begin position="35"/>
        <end position="52"/>
    </location>
</feature>